<keyword evidence="1" id="KW-0175">Coiled coil</keyword>
<dbReference type="AlphaFoldDB" id="U6MVH5"/>
<reference evidence="2" key="2">
    <citation type="submission" date="2013-10" db="EMBL/GenBank/DDBJ databases">
        <authorList>
            <person name="Aslett M."/>
        </authorList>
    </citation>
    <scope>NUCLEOTIDE SEQUENCE [LARGE SCALE GENOMIC DNA]</scope>
    <source>
        <strain evidence="2">Houghton</strain>
    </source>
</reference>
<gene>
    <name evidence="2" type="ORF">ENH_00049490</name>
</gene>
<reference evidence="2" key="1">
    <citation type="submission" date="2013-10" db="EMBL/GenBank/DDBJ databases">
        <title>Genomic analysis of the causative agents of coccidiosis in chickens.</title>
        <authorList>
            <person name="Reid A.J."/>
            <person name="Blake D."/>
            <person name="Billington K."/>
            <person name="Browne H."/>
            <person name="Dunn M."/>
            <person name="Hung S."/>
            <person name="Kawahara F."/>
            <person name="Miranda-Saavedra D."/>
            <person name="Mourier T."/>
            <person name="Nagra H."/>
            <person name="Otto T.D."/>
            <person name="Rawlings N."/>
            <person name="Sanchez A."/>
            <person name="Sanders M."/>
            <person name="Subramaniam C."/>
            <person name="Tay Y."/>
            <person name="Dear P."/>
            <person name="Doerig C."/>
            <person name="Gruber A."/>
            <person name="Parkinson J."/>
            <person name="Shirley M."/>
            <person name="Wan K.L."/>
            <person name="Berriman M."/>
            <person name="Tomley F."/>
            <person name="Pain A."/>
        </authorList>
    </citation>
    <scope>NUCLEOTIDE SEQUENCE [LARGE SCALE GENOMIC DNA]</scope>
    <source>
        <strain evidence="2">Houghton</strain>
    </source>
</reference>
<keyword evidence="3" id="KW-1185">Reference proteome</keyword>
<sequence length="125" mass="13551">MDALGNLDSFIAGCDATKMGAFLELVQRRFSEAQLQKQKKVESAVSNMHKQLLEAAAAKKQQLQQQIGSSLAALSSKRDAAAAELTQSLEAARAKKQQLLLSFQEQEQACQVGRRGLGIFSKSPT</sequence>
<organism evidence="2 3">
    <name type="scientific">Eimeria necatrix</name>
    <dbReference type="NCBI Taxonomy" id="51315"/>
    <lineage>
        <taxon>Eukaryota</taxon>
        <taxon>Sar</taxon>
        <taxon>Alveolata</taxon>
        <taxon>Apicomplexa</taxon>
        <taxon>Conoidasida</taxon>
        <taxon>Coccidia</taxon>
        <taxon>Eucoccidiorida</taxon>
        <taxon>Eimeriorina</taxon>
        <taxon>Eimeriidae</taxon>
        <taxon>Eimeria</taxon>
    </lineage>
</organism>
<dbReference type="VEuPathDB" id="ToxoDB:ENH_00049490"/>
<dbReference type="EMBL" id="HG725518">
    <property type="protein sequence ID" value="CDJ68232.1"/>
    <property type="molecule type" value="Genomic_DNA"/>
</dbReference>
<dbReference type="Proteomes" id="UP000030754">
    <property type="component" value="Unassembled WGS sequence"/>
</dbReference>
<proteinExistence type="predicted"/>
<dbReference type="RefSeq" id="XP_013436699.1">
    <property type="nucleotide sequence ID" value="XM_013581245.1"/>
</dbReference>
<feature type="coiled-coil region" evidence="1">
    <location>
        <begin position="46"/>
        <end position="109"/>
    </location>
</feature>
<name>U6MVH5_9EIME</name>
<protein>
    <submittedName>
        <fullName evidence="2">Uncharacterized protein</fullName>
    </submittedName>
</protein>
<accession>U6MVH5</accession>
<dbReference type="OrthoDB" id="354530at2759"/>
<evidence type="ECO:0000313" key="3">
    <source>
        <dbReference type="Proteomes" id="UP000030754"/>
    </source>
</evidence>
<evidence type="ECO:0000313" key="2">
    <source>
        <dbReference type="EMBL" id="CDJ68232.1"/>
    </source>
</evidence>
<evidence type="ECO:0000256" key="1">
    <source>
        <dbReference type="SAM" id="Coils"/>
    </source>
</evidence>
<dbReference type="GeneID" id="25475098"/>